<evidence type="ECO:0000313" key="2">
    <source>
        <dbReference type="EMBL" id="KAK2613687.1"/>
    </source>
</evidence>
<keyword evidence="3" id="KW-1185">Reference proteome</keyword>
<feature type="region of interest" description="Disordered" evidence="1">
    <location>
        <begin position="1"/>
        <end position="25"/>
    </location>
</feature>
<feature type="region of interest" description="Disordered" evidence="1">
    <location>
        <begin position="104"/>
        <end position="124"/>
    </location>
</feature>
<sequence>MAINGRDERAGSERTERRGVTAQEQTPTTRLFLISSKFLPIRFRRLSKNSGPSLRSSVAFERQLLRRRTHISLGQLDQCCFFTVFIDVHAAHRFFFSVSRIRTSSSVNPGQRAGPALPDAGTET</sequence>
<dbReference type="AlphaFoldDB" id="A0AAD9SQA1"/>
<feature type="compositionally biased region" description="Basic and acidic residues" evidence="1">
    <location>
        <begin position="1"/>
        <end position="19"/>
    </location>
</feature>
<protein>
    <submittedName>
        <fullName evidence="2">Uncharacterized protein</fullName>
    </submittedName>
</protein>
<gene>
    <name evidence="2" type="ORF">N8I77_000580</name>
</gene>
<accession>A0AAD9SQA1</accession>
<name>A0AAD9SQA1_PHOAM</name>
<proteinExistence type="predicted"/>
<comment type="caution">
    <text evidence="2">The sequence shown here is derived from an EMBL/GenBank/DDBJ whole genome shotgun (WGS) entry which is preliminary data.</text>
</comment>
<evidence type="ECO:0000256" key="1">
    <source>
        <dbReference type="SAM" id="MobiDB-lite"/>
    </source>
</evidence>
<evidence type="ECO:0000313" key="3">
    <source>
        <dbReference type="Proteomes" id="UP001265746"/>
    </source>
</evidence>
<dbReference type="EMBL" id="JAUJFL010000001">
    <property type="protein sequence ID" value="KAK2613687.1"/>
    <property type="molecule type" value="Genomic_DNA"/>
</dbReference>
<dbReference type="Proteomes" id="UP001265746">
    <property type="component" value="Unassembled WGS sequence"/>
</dbReference>
<reference evidence="2" key="1">
    <citation type="submission" date="2023-06" db="EMBL/GenBank/DDBJ databases">
        <authorList>
            <person name="Noh H."/>
        </authorList>
    </citation>
    <scope>NUCLEOTIDE SEQUENCE</scope>
    <source>
        <strain evidence="2">DUCC20226</strain>
    </source>
</reference>
<organism evidence="2 3">
    <name type="scientific">Phomopsis amygdali</name>
    <name type="common">Fusicoccum amygdali</name>
    <dbReference type="NCBI Taxonomy" id="1214568"/>
    <lineage>
        <taxon>Eukaryota</taxon>
        <taxon>Fungi</taxon>
        <taxon>Dikarya</taxon>
        <taxon>Ascomycota</taxon>
        <taxon>Pezizomycotina</taxon>
        <taxon>Sordariomycetes</taxon>
        <taxon>Sordariomycetidae</taxon>
        <taxon>Diaporthales</taxon>
        <taxon>Diaporthaceae</taxon>
        <taxon>Diaporthe</taxon>
    </lineage>
</organism>